<gene>
    <name evidence="12" type="ORF">SAMN04488558_10481</name>
</gene>
<evidence type="ECO:0000313" key="12">
    <source>
        <dbReference type="EMBL" id="SEQ02423.1"/>
    </source>
</evidence>
<evidence type="ECO:0000256" key="6">
    <source>
        <dbReference type="ARBA" id="ARBA00022723"/>
    </source>
</evidence>
<keyword evidence="12" id="KW-0456">Lyase</keyword>
<dbReference type="EMBL" id="FOEN01000004">
    <property type="protein sequence ID" value="SEQ02423.1"/>
    <property type="molecule type" value="Genomic_DNA"/>
</dbReference>
<comment type="function">
    <text evidence="1 10">Activation of pyruvate formate-lyase under anaerobic conditions by generation of an organic free radical, using S-adenosylmethionine and reduced flavodoxin as cosubstrates to produce 5'-deoxy-adenosine.</text>
</comment>
<comment type="similarity">
    <text evidence="2 10">Belongs to the organic radical-activating enzymes family.</text>
</comment>
<dbReference type="PIRSF" id="PIRSF000371">
    <property type="entry name" value="PFL_act_enz"/>
    <property type="match status" value="1"/>
</dbReference>
<evidence type="ECO:0000256" key="5">
    <source>
        <dbReference type="ARBA" id="ARBA00022691"/>
    </source>
</evidence>
<dbReference type="InterPro" id="IPR013785">
    <property type="entry name" value="Aldolase_TIM"/>
</dbReference>
<evidence type="ECO:0000256" key="4">
    <source>
        <dbReference type="ARBA" id="ARBA00022485"/>
    </source>
</evidence>
<dbReference type="Pfam" id="PF04055">
    <property type="entry name" value="Radical_SAM"/>
    <property type="match status" value="1"/>
</dbReference>
<dbReference type="CDD" id="cd01335">
    <property type="entry name" value="Radical_SAM"/>
    <property type="match status" value="1"/>
</dbReference>
<dbReference type="InterPro" id="IPR012838">
    <property type="entry name" value="PFL1_activating"/>
</dbReference>
<dbReference type="EC" id="1.97.1.4" evidence="10"/>
<comment type="cofactor">
    <cofactor evidence="10">
        <name>[4Fe-4S] cluster</name>
        <dbReference type="ChEBI" id="CHEBI:49883"/>
    </cofactor>
    <text evidence="10">Binds 1 [4Fe-4S] cluster. The cluster is coordinated with 3 cysteines and an exchangeable S-adenosyl-L-methionine.</text>
</comment>
<evidence type="ECO:0000256" key="7">
    <source>
        <dbReference type="ARBA" id="ARBA00023002"/>
    </source>
</evidence>
<protein>
    <recommendedName>
        <fullName evidence="3 10">Pyruvate formate-lyase-activating enzyme</fullName>
        <ecNumber evidence="10">1.97.1.4</ecNumber>
    </recommendedName>
</protein>
<keyword evidence="4 10" id="KW-0004">4Fe-4S</keyword>
<evidence type="ECO:0000256" key="8">
    <source>
        <dbReference type="ARBA" id="ARBA00023004"/>
    </source>
</evidence>
<sequence length="256" mass="29489">MTEVKKEVIGRVHSTESFGSVDGPGIRFITFMQGCRMRCQFCHNPDTWNLQKGTPYTPQELLDEAIQYSAFWGDKGGITVSGGEPLLQVDFLLEYFKLAKAQGINTCIDTCGAPFTREDPWFSTFNELLEYTDLILYDLKHIRRDGHIKLTGLPNDNIIELAKYLSEVNQPVWIRHVLVPSRTDYDELLMELGHFVATLNNVKKFEVLPYHKLGVYKYEALGIRYPLKGIEPPTQERVENAKRLLRTEDYQGYKTM</sequence>
<feature type="domain" description="Radical SAM core" evidence="11">
    <location>
        <begin position="21"/>
        <end position="256"/>
    </location>
</feature>
<dbReference type="SFLD" id="SFLDG01066">
    <property type="entry name" value="organic_radical-activating_enz"/>
    <property type="match status" value="1"/>
</dbReference>
<dbReference type="PANTHER" id="PTHR30352">
    <property type="entry name" value="PYRUVATE FORMATE-LYASE-ACTIVATING ENZYME"/>
    <property type="match status" value="1"/>
</dbReference>
<evidence type="ECO:0000259" key="11">
    <source>
        <dbReference type="PROSITE" id="PS51918"/>
    </source>
</evidence>
<dbReference type="PROSITE" id="PS51918">
    <property type="entry name" value="RADICAL_SAM"/>
    <property type="match status" value="1"/>
</dbReference>
<dbReference type="PANTHER" id="PTHR30352:SF5">
    <property type="entry name" value="PYRUVATE FORMATE-LYASE 1-ACTIVATING ENZYME"/>
    <property type="match status" value="1"/>
</dbReference>
<dbReference type="NCBIfam" id="TIGR02493">
    <property type="entry name" value="PFLA"/>
    <property type="match status" value="1"/>
</dbReference>
<dbReference type="GO" id="GO:0005737">
    <property type="term" value="C:cytoplasm"/>
    <property type="evidence" value="ECO:0007669"/>
    <property type="project" value="UniProtKB-SubCell"/>
</dbReference>
<keyword evidence="10" id="KW-0963">Cytoplasm</keyword>
<dbReference type="STRING" id="89093.SAMN04488558_10481"/>
<dbReference type="GO" id="GO:0051539">
    <property type="term" value="F:4 iron, 4 sulfur cluster binding"/>
    <property type="evidence" value="ECO:0007669"/>
    <property type="project" value="UniProtKB-UniRule"/>
</dbReference>
<dbReference type="SUPFAM" id="SSF102114">
    <property type="entry name" value="Radical SAM enzymes"/>
    <property type="match status" value="1"/>
</dbReference>
<dbReference type="GO" id="GO:0046872">
    <property type="term" value="F:metal ion binding"/>
    <property type="evidence" value="ECO:0007669"/>
    <property type="project" value="UniProtKB-UniRule"/>
</dbReference>
<keyword evidence="6 10" id="KW-0479">Metal-binding</keyword>
<dbReference type="InterPro" id="IPR058240">
    <property type="entry name" value="rSAM_sf"/>
</dbReference>
<dbReference type="InterPro" id="IPR012839">
    <property type="entry name" value="Organic_radical_activase"/>
</dbReference>
<accession>A0A1H9CP50</accession>
<keyword evidence="13" id="KW-1185">Reference proteome</keyword>
<evidence type="ECO:0000256" key="2">
    <source>
        <dbReference type="ARBA" id="ARBA00009777"/>
    </source>
</evidence>
<keyword evidence="9 10" id="KW-0411">Iron-sulfur</keyword>
<reference evidence="12 13" key="1">
    <citation type="submission" date="2016-10" db="EMBL/GenBank/DDBJ databases">
        <authorList>
            <person name="de Groot N.N."/>
        </authorList>
    </citation>
    <scope>NUCLEOTIDE SEQUENCE [LARGE SCALE GENOMIC DNA]</scope>
    <source>
        <strain evidence="12 13">DSM 15695</strain>
    </source>
</reference>
<keyword evidence="12" id="KW-0670">Pyruvate</keyword>
<comment type="subcellular location">
    <subcellularLocation>
        <location evidence="10">Cytoplasm</location>
    </subcellularLocation>
</comment>
<comment type="catalytic activity">
    <reaction evidence="10">
        <text>glycyl-[formate C-acetyltransferase] + reduced [flavodoxin] + S-adenosyl-L-methionine = glycin-2-yl radical-[formate C-acetyltransferase] + semiquinone [flavodoxin] + 5'-deoxyadenosine + L-methionine + H(+)</text>
        <dbReference type="Rhea" id="RHEA:19225"/>
        <dbReference type="Rhea" id="RHEA-COMP:10622"/>
        <dbReference type="Rhea" id="RHEA-COMP:12190"/>
        <dbReference type="Rhea" id="RHEA-COMP:12191"/>
        <dbReference type="Rhea" id="RHEA-COMP:14480"/>
        <dbReference type="ChEBI" id="CHEBI:15378"/>
        <dbReference type="ChEBI" id="CHEBI:17319"/>
        <dbReference type="ChEBI" id="CHEBI:29947"/>
        <dbReference type="ChEBI" id="CHEBI:32722"/>
        <dbReference type="ChEBI" id="CHEBI:57618"/>
        <dbReference type="ChEBI" id="CHEBI:57844"/>
        <dbReference type="ChEBI" id="CHEBI:59789"/>
        <dbReference type="ChEBI" id="CHEBI:140311"/>
        <dbReference type="EC" id="1.97.1.4"/>
    </reaction>
</comment>
<proteinExistence type="inferred from homology"/>
<dbReference type="GO" id="GO:0016829">
    <property type="term" value="F:lyase activity"/>
    <property type="evidence" value="ECO:0007669"/>
    <property type="project" value="UniProtKB-KW"/>
</dbReference>
<keyword evidence="8 10" id="KW-0408">Iron</keyword>
<dbReference type="AlphaFoldDB" id="A0A1H9CP50"/>
<dbReference type="GO" id="GO:0043365">
    <property type="term" value="F:[formate-C-acetyltransferase]-activating enzyme activity"/>
    <property type="evidence" value="ECO:0007669"/>
    <property type="project" value="UniProtKB-UniRule"/>
</dbReference>
<evidence type="ECO:0000256" key="10">
    <source>
        <dbReference type="RuleBase" id="RU362053"/>
    </source>
</evidence>
<organism evidence="12 13">
    <name type="scientific">Ignavigranum ruoffiae</name>
    <dbReference type="NCBI Taxonomy" id="89093"/>
    <lineage>
        <taxon>Bacteria</taxon>
        <taxon>Bacillati</taxon>
        <taxon>Bacillota</taxon>
        <taxon>Bacilli</taxon>
        <taxon>Lactobacillales</taxon>
        <taxon>Aerococcaceae</taxon>
        <taxon>Ignavigranum</taxon>
    </lineage>
</organism>
<evidence type="ECO:0000256" key="1">
    <source>
        <dbReference type="ARBA" id="ARBA00003141"/>
    </source>
</evidence>
<evidence type="ECO:0000256" key="9">
    <source>
        <dbReference type="ARBA" id="ARBA00023014"/>
    </source>
</evidence>
<dbReference type="InterPro" id="IPR034457">
    <property type="entry name" value="Organic_radical-activating"/>
</dbReference>
<dbReference type="RefSeq" id="WP_092571242.1">
    <property type="nucleotide sequence ID" value="NZ_CP096206.2"/>
</dbReference>
<keyword evidence="7 10" id="KW-0560">Oxidoreductase</keyword>
<dbReference type="Proteomes" id="UP000198833">
    <property type="component" value="Unassembled WGS sequence"/>
</dbReference>
<dbReference type="SFLD" id="SFLDS00029">
    <property type="entry name" value="Radical_SAM"/>
    <property type="match status" value="1"/>
</dbReference>
<evidence type="ECO:0000313" key="13">
    <source>
        <dbReference type="Proteomes" id="UP000198833"/>
    </source>
</evidence>
<dbReference type="InterPro" id="IPR001989">
    <property type="entry name" value="Radical_activat_CS"/>
</dbReference>
<keyword evidence="5 10" id="KW-0949">S-adenosyl-L-methionine</keyword>
<name>A0A1H9CP50_9LACT</name>
<dbReference type="PROSITE" id="PS01087">
    <property type="entry name" value="RADICAL_ACTIVATING"/>
    <property type="match status" value="1"/>
</dbReference>
<dbReference type="OrthoDB" id="9782387at2"/>
<evidence type="ECO:0000256" key="3">
    <source>
        <dbReference type="ARBA" id="ARBA00021356"/>
    </source>
</evidence>
<dbReference type="InterPro" id="IPR007197">
    <property type="entry name" value="rSAM"/>
</dbReference>
<dbReference type="Gene3D" id="3.20.20.70">
    <property type="entry name" value="Aldolase class I"/>
    <property type="match status" value="1"/>
</dbReference>